<organism evidence="3 4">
    <name type="scientific">Putridiphycobacter roseus</name>
    <dbReference type="NCBI Taxonomy" id="2219161"/>
    <lineage>
        <taxon>Bacteria</taxon>
        <taxon>Pseudomonadati</taxon>
        <taxon>Bacteroidota</taxon>
        <taxon>Flavobacteriia</taxon>
        <taxon>Flavobacteriales</taxon>
        <taxon>Crocinitomicaceae</taxon>
        <taxon>Putridiphycobacter</taxon>
    </lineage>
</organism>
<evidence type="ECO:0000313" key="4">
    <source>
        <dbReference type="Proteomes" id="UP000249248"/>
    </source>
</evidence>
<dbReference type="Proteomes" id="UP000249248">
    <property type="component" value="Unassembled WGS sequence"/>
</dbReference>
<feature type="region of interest" description="Disordered" evidence="1">
    <location>
        <begin position="24"/>
        <end position="51"/>
    </location>
</feature>
<reference evidence="3 4" key="1">
    <citation type="submission" date="2018-06" db="EMBL/GenBank/DDBJ databases">
        <title>The draft genome sequence of Crocinitomix sp. SM1701.</title>
        <authorList>
            <person name="Zhang X."/>
        </authorList>
    </citation>
    <scope>NUCLEOTIDE SEQUENCE [LARGE SCALE GENOMIC DNA]</scope>
    <source>
        <strain evidence="3 4">SM1701</strain>
    </source>
</reference>
<dbReference type="RefSeq" id="WP_111062754.1">
    <property type="nucleotide sequence ID" value="NZ_JBHUCU010000016.1"/>
</dbReference>
<feature type="signal peptide" evidence="2">
    <location>
        <begin position="1"/>
        <end position="23"/>
    </location>
</feature>
<evidence type="ECO:0000256" key="2">
    <source>
        <dbReference type="SAM" id="SignalP"/>
    </source>
</evidence>
<evidence type="ECO:0008006" key="5">
    <source>
        <dbReference type="Google" id="ProtNLM"/>
    </source>
</evidence>
<name>A0A2W1MYH0_9FLAO</name>
<evidence type="ECO:0000256" key="1">
    <source>
        <dbReference type="SAM" id="MobiDB-lite"/>
    </source>
</evidence>
<proteinExistence type="predicted"/>
<keyword evidence="4" id="KW-1185">Reference proteome</keyword>
<dbReference type="OrthoDB" id="952191at2"/>
<feature type="chain" id="PRO_5015838702" description="Orphan protein" evidence="2">
    <location>
        <begin position="24"/>
        <end position="196"/>
    </location>
</feature>
<keyword evidence="2" id="KW-0732">Signal</keyword>
<sequence length="196" mass="22268">MKTTLKITLAILLLIGFSSTGIAQKNKPNQKTNNKAKNKAAPVHKTSPVNRSKVQYKSAPKKVVTVRNIPNNAVKVKHNGQTIFYTNNKFYRQNAGRYIPAIPAKGFRIKTLPVGYTVIVHNNRNFYYQNGIYFIQSNKEYEVINPELGTIVSQLPADSEKVVIDGFTYFEYNNVLYEKIQMNGTRAYEVIGFIEN</sequence>
<dbReference type="InterPro" id="IPR045398">
    <property type="entry name" value="DUF6515"/>
</dbReference>
<feature type="compositionally biased region" description="Low complexity" evidence="1">
    <location>
        <begin position="24"/>
        <end position="41"/>
    </location>
</feature>
<dbReference type="Pfam" id="PF20125">
    <property type="entry name" value="DUF6515"/>
    <property type="match status" value="1"/>
</dbReference>
<dbReference type="EMBL" id="QKSB01000004">
    <property type="protein sequence ID" value="PZE17229.1"/>
    <property type="molecule type" value="Genomic_DNA"/>
</dbReference>
<comment type="caution">
    <text evidence="3">The sequence shown here is derived from an EMBL/GenBank/DDBJ whole genome shotgun (WGS) entry which is preliminary data.</text>
</comment>
<protein>
    <recommendedName>
        <fullName evidence="5">Orphan protein</fullName>
    </recommendedName>
</protein>
<gene>
    <name evidence="3" type="ORF">DNU06_08115</name>
</gene>
<accession>A0A2W1MYH0</accession>
<evidence type="ECO:0000313" key="3">
    <source>
        <dbReference type="EMBL" id="PZE17229.1"/>
    </source>
</evidence>
<dbReference type="AlphaFoldDB" id="A0A2W1MYH0"/>